<evidence type="ECO:0000256" key="3">
    <source>
        <dbReference type="ARBA" id="ARBA00004620"/>
    </source>
</evidence>
<reference evidence="16 17" key="1">
    <citation type="submission" date="2020-01" db="EMBL/GenBank/DDBJ databases">
        <authorList>
            <consortium name="DOE Joint Genome Institute"/>
            <person name="Haridas S."/>
            <person name="Albert R."/>
            <person name="Binder M."/>
            <person name="Bloem J."/>
            <person name="Labutti K."/>
            <person name="Salamov A."/>
            <person name="Andreopoulos B."/>
            <person name="Baker S.E."/>
            <person name="Barry K."/>
            <person name="Bills G."/>
            <person name="Bluhm B.H."/>
            <person name="Cannon C."/>
            <person name="Castanera R."/>
            <person name="Culley D.E."/>
            <person name="Daum C."/>
            <person name="Ezra D."/>
            <person name="Gonzalez J.B."/>
            <person name="Henrissat B."/>
            <person name="Kuo A."/>
            <person name="Liang C."/>
            <person name="Lipzen A."/>
            <person name="Lutzoni F."/>
            <person name="Magnuson J."/>
            <person name="Mondo S."/>
            <person name="Nolan M."/>
            <person name="Ohm R."/>
            <person name="Pangilinan J."/>
            <person name="Park H.-J.H."/>
            <person name="Ramirez L."/>
            <person name="Alfaro M."/>
            <person name="Sun H."/>
            <person name="Tritt A."/>
            <person name="Yoshinaga Y."/>
            <person name="Zwiers L.-H.L."/>
            <person name="Turgeon B.G."/>
            <person name="Goodwin S.B."/>
            <person name="Spatafora J.W."/>
            <person name="Crous P.W."/>
            <person name="Grigoriev I.V."/>
        </authorList>
    </citation>
    <scope>NUCLEOTIDE SEQUENCE [LARGE SCALE GENOMIC DNA]</scope>
    <source>
        <strain evidence="16 17">CBS 611.86</strain>
    </source>
</reference>
<evidence type="ECO:0000256" key="6">
    <source>
        <dbReference type="ARBA" id="ARBA00022816"/>
    </source>
</evidence>
<dbReference type="GO" id="GO:0031965">
    <property type="term" value="C:nuclear membrane"/>
    <property type="evidence" value="ECO:0007669"/>
    <property type="project" value="UniProtKB-SubCell"/>
</dbReference>
<dbReference type="OrthoDB" id="344345at2759"/>
<keyword evidence="8" id="KW-0811">Translocation</keyword>
<dbReference type="Pfam" id="PF05064">
    <property type="entry name" value="Nsp1_C"/>
    <property type="match status" value="1"/>
</dbReference>
<accession>A0A7C8M085</accession>
<dbReference type="InterPro" id="IPR026010">
    <property type="entry name" value="NSP1/NUP62"/>
</dbReference>
<evidence type="ECO:0000313" key="16">
    <source>
        <dbReference type="EMBL" id="KAF2864836.1"/>
    </source>
</evidence>
<feature type="compositionally biased region" description="Polar residues" evidence="14">
    <location>
        <begin position="314"/>
        <end position="329"/>
    </location>
</feature>
<evidence type="ECO:0000256" key="7">
    <source>
        <dbReference type="ARBA" id="ARBA00022927"/>
    </source>
</evidence>
<feature type="compositionally biased region" description="Basic and acidic residues" evidence="14">
    <location>
        <begin position="536"/>
        <end position="553"/>
    </location>
</feature>
<dbReference type="Proteomes" id="UP000481861">
    <property type="component" value="Unassembled WGS sequence"/>
</dbReference>
<proteinExistence type="inferred from homology"/>
<feature type="compositionally biased region" description="Polar residues" evidence="14">
    <location>
        <begin position="8"/>
        <end position="25"/>
    </location>
</feature>
<feature type="compositionally biased region" description="Low complexity" evidence="14">
    <location>
        <begin position="207"/>
        <end position="251"/>
    </location>
</feature>
<dbReference type="GO" id="GO:0017056">
    <property type="term" value="F:structural constituent of nuclear pore"/>
    <property type="evidence" value="ECO:0007669"/>
    <property type="project" value="InterPro"/>
</dbReference>
<comment type="subcellular location">
    <subcellularLocation>
        <location evidence="1">Nucleus membrane</location>
        <topology evidence="1">Peripheral membrane protein</topology>
        <orientation evidence="1">Cytoplasmic side</orientation>
    </subcellularLocation>
    <subcellularLocation>
        <location evidence="3">Nucleus membrane</location>
        <topology evidence="3">Peripheral membrane protein</topology>
        <orientation evidence="3">Nucleoplasmic side</orientation>
    </subcellularLocation>
    <subcellularLocation>
        <location evidence="2">Nucleus</location>
        <location evidence="2">Nuclear pore complex</location>
    </subcellularLocation>
</comment>
<comment type="similarity">
    <text evidence="4">Belongs to the nucleoporin NSP1/NUP62 family.</text>
</comment>
<evidence type="ECO:0000256" key="11">
    <source>
        <dbReference type="ARBA" id="ARBA00068864"/>
    </source>
</evidence>
<dbReference type="GO" id="GO:0006606">
    <property type="term" value="P:protein import into nucleus"/>
    <property type="evidence" value="ECO:0007669"/>
    <property type="project" value="TreeGrafter"/>
</dbReference>
<evidence type="ECO:0000256" key="10">
    <source>
        <dbReference type="ARBA" id="ARBA00023242"/>
    </source>
</evidence>
<name>A0A7C8M085_9PLEO</name>
<evidence type="ECO:0000256" key="13">
    <source>
        <dbReference type="ARBA" id="ARBA00081079"/>
    </source>
</evidence>
<dbReference type="InterPro" id="IPR007758">
    <property type="entry name" value="Nucleoporin_NSP1_C"/>
</dbReference>
<evidence type="ECO:0000256" key="2">
    <source>
        <dbReference type="ARBA" id="ARBA00004567"/>
    </source>
</evidence>
<dbReference type="Gene3D" id="1.20.5.170">
    <property type="match status" value="1"/>
</dbReference>
<keyword evidence="5" id="KW-0813">Transport</keyword>
<keyword evidence="6" id="KW-0509">mRNA transport</keyword>
<evidence type="ECO:0000256" key="8">
    <source>
        <dbReference type="ARBA" id="ARBA00023010"/>
    </source>
</evidence>
<evidence type="ECO:0000256" key="14">
    <source>
        <dbReference type="SAM" id="MobiDB-lite"/>
    </source>
</evidence>
<dbReference type="PANTHER" id="PTHR12084">
    <property type="entry name" value="NUCLEAR PORE GLYCOPROTEIN P62-RELATED"/>
    <property type="match status" value="1"/>
</dbReference>
<evidence type="ECO:0000256" key="4">
    <source>
        <dbReference type="ARBA" id="ARBA00005911"/>
    </source>
</evidence>
<feature type="region of interest" description="Disordered" evidence="14">
    <location>
        <begin position="1"/>
        <end position="332"/>
    </location>
</feature>
<protein>
    <recommendedName>
        <fullName evidence="11">Nucleoporin NSP1</fullName>
    </recommendedName>
    <alternativeName>
        <fullName evidence="12">Nuclear pore protein NSP1</fullName>
    </alternativeName>
    <alternativeName>
        <fullName evidence="13">Nucleoskeletal-like protein</fullName>
    </alternativeName>
</protein>
<evidence type="ECO:0000256" key="9">
    <source>
        <dbReference type="ARBA" id="ARBA00023132"/>
    </source>
</evidence>
<feature type="compositionally biased region" description="Pro residues" evidence="14">
    <location>
        <begin position="192"/>
        <end position="206"/>
    </location>
</feature>
<gene>
    <name evidence="16" type="ORF">BDV95DRAFT_270835</name>
</gene>
<feature type="region of interest" description="Disordered" evidence="14">
    <location>
        <begin position="516"/>
        <end position="553"/>
    </location>
</feature>
<keyword evidence="17" id="KW-1185">Reference proteome</keyword>
<feature type="compositionally biased region" description="Low complexity" evidence="14">
    <location>
        <begin position="280"/>
        <end position="307"/>
    </location>
</feature>
<feature type="compositionally biased region" description="Polar residues" evidence="14">
    <location>
        <begin position="125"/>
        <end position="157"/>
    </location>
</feature>
<evidence type="ECO:0000256" key="1">
    <source>
        <dbReference type="ARBA" id="ARBA00004335"/>
    </source>
</evidence>
<feature type="domain" description="Nucleoporin NSP1-like C-terminal" evidence="15">
    <location>
        <begin position="320"/>
        <end position="424"/>
    </location>
</feature>
<evidence type="ECO:0000259" key="15">
    <source>
        <dbReference type="Pfam" id="PF05064"/>
    </source>
</evidence>
<dbReference type="AlphaFoldDB" id="A0A7C8M085"/>
<dbReference type="GO" id="GO:0005543">
    <property type="term" value="F:phospholipid binding"/>
    <property type="evidence" value="ECO:0007669"/>
    <property type="project" value="TreeGrafter"/>
</dbReference>
<evidence type="ECO:0000313" key="17">
    <source>
        <dbReference type="Proteomes" id="UP000481861"/>
    </source>
</evidence>
<feature type="compositionally biased region" description="Low complexity" evidence="14">
    <location>
        <begin position="81"/>
        <end position="118"/>
    </location>
</feature>
<comment type="caution">
    <text evidence="16">The sequence shown here is derived from an EMBL/GenBank/DDBJ whole genome shotgun (WGS) entry which is preliminary data.</text>
</comment>
<dbReference type="GO" id="GO:0006405">
    <property type="term" value="P:RNA export from nucleus"/>
    <property type="evidence" value="ECO:0007669"/>
    <property type="project" value="TreeGrafter"/>
</dbReference>
<feature type="compositionally biased region" description="Low complexity" evidence="14">
    <location>
        <begin position="167"/>
        <end position="183"/>
    </location>
</feature>
<evidence type="ECO:0000256" key="12">
    <source>
        <dbReference type="ARBA" id="ARBA00078941"/>
    </source>
</evidence>
<keyword evidence="7" id="KW-0653">Protein transport</keyword>
<dbReference type="EMBL" id="JAADJZ010000039">
    <property type="protein sequence ID" value="KAF2864836.1"/>
    <property type="molecule type" value="Genomic_DNA"/>
</dbReference>
<evidence type="ECO:0000256" key="5">
    <source>
        <dbReference type="ARBA" id="ARBA00022448"/>
    </source>
</evidence>
<feature type="compositionally biased region" description="Polar residues" evidence="14">
    <location>
        <begin position="50"/>
        <end position="75"/>
    </location>
</feature>
<dbReference type="GO" id="GO:0044613">
    <property type="term" value="C:nuclear pore central transport channel"/>
    <property type="evidence" value="ECO:0007669"/>
    <property type="project" value="TreeGrafter"/>
</dbReference>
<organism evidence="16 17">
    <name type="scientific">Massariosphaeria phaeospora</name>
    <dbReference type="NCBI Taxonomy" id="100035"/>
    <lineage>
        <taxon>Eukaryota</taxon>
        <taxon>Fungi</taxon>
        <taxon>Dikarya</taxon>
        <taxon>Ascomycota</taxon>
        <taxon>Pezizomycotina</taxon>
        <taxon>Dothideomycetes</taxon>
        <taxon>Pleosporomycetidae</taxon>
        <taxon>Pleosporales</taxon>
        <taxon>Pleosporales incertae sedis</taxon>
        <taxon>Massariosphaeria</taxon>
    </lineage>
</organism>
<dbReference type="PANTHER" id="PTHR12084:SF0">
    <property type="entry name" value="NUCLEAR PORE GLYCOPROTEIN P62"/>
    <property type="match status" value="1"/>
</dbReference>
<sequence length="553" mass="56318">MFGPPRPTISSASSTPNLFSATAPGSTPAKPLGSTAAGGSSMFNAGANKNVATNSMFSTTNQAGSSSAQGMQATSKPLFGSTTPASTPASKPPGQTFPFGTTPTASQPASSQPSMTAAKPFALSGPSSNTASSGTPASNLFGQGTPNSSGATATSGLFNLGGNKPLSSTPPSTSAASGSTGTPNMFSLSGSKPPPSTAPLTGPPPVTTGTSNLFGLGGSTSSSAGPSASTTTGTTAAGPGAATTASSAAPLFPNAGVTSTATSSAPAPTPFGASLFGGASSKTPDPSTTTSAEAPATSSATAPGLTAGDASKSGFASSTAGPAPSAQSRLKNKSMDEIITRWAADLSKYQKEFQSQAETVAQWDRALVENSDKVKQLYAKTFQAERDAAEVEKQLTNMEENQQELDAYLDRYEKDVENLMRKSGVGGNDSRHGPDQEREQTYKLAEKLQDRLNELNKDLTEMIEEINNTSQTLSKTGKPDDPLTKVVRVLNSQLSQLQLIDSGAAQLQDKINKAQKEGQRVGANGWNGLGTDPTDDFYRSFRGGRTDRFGGVS</sequence>
<dbReference type="FunFam" id="1.20.5.170:FF:000040">
    <property type="entry name" value="Nuclear pore glycoprotein p62"/>
    <property type="match status" value="1"/>
</dbReference>
<keyword evidence="9" id="KW-0906">Nuclear pore complex</keyword>
<keyword evidence="10" id="KW-0539">Nucleus</keyword>
<dbReference type="GO" id="GO:0051028">
    <property type="term" value="P:mRNA transport"/>
    <property type="evidence" value="ECO:0007669"/>
    <property type="project" value="UniProtKB-KW"/>
</dbReference>